<dbReference type="PATRIC" id="fig|1173022.3.peg.1210"/>
<dbReference type="Gene3D" id="3.40.50.11780">
    <property type="match status" value="2"/>
</dbReference>
<dbReference type="EMBL" id="CP003620">
    <property type="protein sequence ID" value="AFZ12027.1"/>
    <property type="molecule type" value="Genomic_DNA"/>
</dbReference>
<evidence type="ECO:0000259" key="2">
    <source>
        <dbReference type="Pfam" id="PF04984"/>
    </source>
</evidence>
<comment type="similarity">
    <text evidence="1">Belongs to the myoviridae tail sheath protein family.</text>
</comment>
<dbReference type="AlphaFoldDB" id="K9VX14"/>
<evidence type="ECO:0000256" key="1">
    <source>
        <dbReference type="ARBA" id="ARBA00008005"/>
    </source>
</evidence>
<dbReference type="HOGENOM" id="CLU_009303_1_0_3"/>
<dbReference type="Pfam" id="PF04984">
    <property type="entry name" value="Phage_sheath_1"/>
    <property type="match status" value="1"/>
</dbReference>
<evidence type="ECO:0000259" key="3">
    <source>
        <dbReference type="Pfam" id="PF17482"/>
    </source>
</evidence>
<feature type="domain" description="Tail sheath protein subtilisin-like" evidence="2">
    <location>
        <begin position="245"/>
        <end position="410"/>
    </location>
</feature>
<evidence type="ECO:0000313" key="4">
    <source>
        <dbReference type="EMBL" id="AFZ12027.1"/>
    </source>
</evidence>
<gene>
    <name evidence="4" type="ORF">Cri9333_1118</name>
</gene>
<evidence type="ECO:0000313" key="5">
    <source>
        <dbReference type="Proteomes" id="UP000010472"/>
    </source>
</evidence>
<dbReference type="PANTHER" id="PTHR35861">
    <property type="match status" value="1"/>
</dbReference>
<feature type="domain" description="Tail sheath protein C-terminal" evidence="3">
    <location>
        <begin position="418"/>
        <end position="522"/>
    </location>
</feature>
<dbReference type="InterPro" id="IPR035089">
    <property type="entry name" value="Phage_sheath_subtilisin"/>
</dbReference>
<dbReference type="RefSeq" id="WP_015202149.1">
    <property type="nucleotide sequence ID" value="NC_019753.1"/>
</dbReference>
<reference evidence="4 5" key="1">
    <citation type="submission" date="2012-06" db="EMBL/GenBank/DDBJ databases">
        <title>Finished chromosome of genome of Crinalium epipsammum PCC 9333.</title>
        <authorList>
            <consortium name="US DOE Joint Genome Institute"/>
            <person name="Gugger M."/>
            <person name="Coursin T."/>
            <person name="Rippka R."/>
            <person name="Tandeau De Marsac N."/>
            <person name="Huntemann M."/>
            <person name="Wei C.-L."/>
            <person name="Han J."/>
            <person name="Detter J.C."/>
            <person name="Han C."/>
            <person name="Tapia R."/>
            <person name="Davenport K."/>
            <person name="Daligault H."/>
            <person name="Erkkila T."/>
            <person name="Gu W."/>
            <person name="Munk A.C.C."/>
            <person name="Teshima H."/>
            <person name="Xu Y."/>
            <person name="Chain P."/>
            <person name="Chen A."/>
            <person name="Krypides N."/>
            <person name="Mavromatis K."/>
            <person name="Markowitz V."/>
            <person name="Szeto E."/>
            <person name="Ivanova N."/>
            <person name="Mikhailova N."/>
            <person name="Ovchinnikova G."/>
            <person name="Pagani I."/>
            <person name="Pati A."/>
            <person name="Goodwin L."/>
            <person name="Peters L."/>
            <person name="Pitluck S."/>
            <person name="Woyke T."/>
            <person name="Kerfeld C."/>
        </authorList>
    </citation>
    <scope>NUCLEOTIDE SEQUENCE [LARGE SCALE GENOMIC DNA]</scope>
    <source>
        <strain evidence="4 5">PCC 9333</strain>
    </source>
</reference>
<organism evidence="4 5">
    <name type="scientific">Crinalium epipsammum PCC 9333</name>
    <dbReference type="NCBI Taxonomy" id="1173022"/>
    <lineage>
        <taxon>Bacteria</taxon>
        <taxon>Bacillati</taxon>
        <taxon>Cyanobacteriota</taxon>
        <taxon>Cyanophyceae</taxon>
        <taxon>Gomontiellales</taxon>
        <taxon>Gomontiellaceae</taxon>
        <taxon>Crinalium</taxon>
    </lineage>
</organism>
<dbReference type="InterPro" id="IPR020287">
    <property type="entry name" value="Tail_sheath_C"/>
</dbReference>
<dbReference type="KEGG" id="cep:Cri9333_1118"/>
<dbReference type="Proteomes" id="UP000010472">
    <property type="component" value="Chromosome"/>
</dbReference>
<sequence length="529" mass="58711">MPVTPTYPGVYVEEIPSGVRTITGVSTSITAFIGRALKGQLDEPIRIQNFGDFVRQFGGLWNHSTMSYAVQQYFLNGGQDAIIIRVHKGATNAKLTIGSLKLEAASPGSWGKNLRSAVNYNTRKNDDGTEDPKLFNLTIQELEAPGSDKVAATETLRNLSTDQDSARFYKKVIEQESSLVNVPENEPDITTRPDDTKFKDKTQELDYAKADVATGSDGEDITDREICDPGLEADRKGLYALDKADLFNLLCIPPLTRKQDDKADVTKETWAKAAKYCKNKRAFLIVDPPSDWKKISQAVSKVDDLRDAIGTDLATNAAIYFPRLKMADPLKENRTEEFAPCGAIAGIFARTDSQRGIWKAPAGIEASVVGVRELSYKMTDGENGQLNPLGVNCVRNFPVYGNVLWGARTLAGADQLASEWKYVPVRRLALYLEESLYRGTQWVVFEPNDEPLWSQIRLNIGSFMNNLFKQGAFQGKTPKEAYFVKCDSETTTQYDIDRGIVNIVIGFAPLKPAEFVILKFQQIARESAT</sequence>
<dbReference type="InterPro" id="IPR052042">
    <property type="entry name" value="Tail_sheath_structural"/>
</dbReference>
<dbReference type="OrthoDB" id="9767864at2"/>
<dbReference type="Pfam" id="PF17482">
    <property type="entry name" value="Phage_sheath_1C"/>
    <property type="match status" value="1"/>
</dbReference>
<dbReference type="STRING" id="1173022.Cri9333_1118"/>
<dbReference type="PANTHER" id="PTHR35861:SF1">
    <property type="entry name" value="PHAGE TAIL SHEATH PROTEIN"/>
    <property type="match status" value="1"/>
</dbReference>
<name>K9VX14_9CYAN</name>
<dbReference type="eggNOG" id="COG3497">
    <property type="taxonomic scope" value="Bacteria"/>
</dbReference>
<keyword evidence="5" id="KW-1185">Reference proteome</keyword>
<accession>K9VX14</accession>
<protein>
    <submittedName>
        <fullName evidence="4">Tail sheath protein</fullName>
    </submittedName>
</protein>
<proteinExistence type="inferred from homology"/>